<keyword evidence="5" id="KW-0547">Nucleotide-binding</keyword>
<reference evidence="10 11" key="1">
    <citation type="journal article" date="2023" name="Int. J. Mol. Sci.">
        <title>De Novo Assembly and Annotation of 11 Diverse Shrub Willow (Salix) Genomes Reveals Novel Gene Organization in Sex-Linked Regions.</title>
        <authorList>
            <person name="Hyden B."/>
            <person name="Feng K."/>
            <person name="Yates T.B."/>
            <person name="Jawdy S."/>
            <person name="Cereghino C."/>
            <person name="Smart L.B."/>
            <person name="Muchero W."/>
        </authorList>
    </citation>
    <scope>NUCLEOTIDE SEQUENCE [LARGE SCALE GENOMIC DNA]</scope>
    <source>
        <tissue evidence="10">Shoot tip</tissue>
    </source>
</reference>
<comment type="caution">
    <text evidence="10">The sequence shown here is derived from an EMBL/GenBank/DDBJ whole genome shotgun (WGS) entry which is preliminary data.</text>
</comment>
<dbReference type="InterPro" id="IPR011009">
    <property type="entry name" value="Kinase-like_dom_sf"/>
</dbReference>
<dbReference type="InterPro" id="IPR018451">
    <property type="entry name" value="NAF/FISL_domain"/>
</dbReference>
<dbReference type="AlphaFoldDB" id="A0AAD6KZY0"/>
<evidence type="ECO:0000259" key="9">
    <source>
        <dbReference type="PROSITE" id="PS50816"/>
    </source>
</evidence>
<dbReference type="Pfam" id="PF00069">
    <property type="entry name" value="Pkinase"/>
    <property type="match status" value="1"/>
</dbReference>
<organism evidence="10 11">
    <name type="scientific">Salix udensis</name>
    <dbReference type="NCBI Taxonomy" id="889485"/>
    <lineage>
        <taxon>Eukaryota</taxon>
        <taxon>Viridiplantae</taxon>
        <taxon>Streptophyta</taxon>
        <taxon>Embryophyta</taxon>
        <taxon>Tracheophyta</taxon>
        <taxon>Spermatophyta</taxon>
        <taxon>Magnoliopsida</taxon>
        <taxon>eudicotyledons</taxon>
        <taxon>Gunneridae</taxon>
        <taxon>Pentapetalae</taxon>
        <taxon>rosids</taxon>
        <taxon>fabids</taxon>
        <taxon>Malpighiales</taxon>
        <taxon>Salicaceae</taxon>
        <taxon>Saliceae</taxon>
        <taxon>Salix</taxon>
    </lineage>
</organism>
<evidence type="ECO:0000259" key="8">
    <source>
        <dbReference type="PROSITE" id="PS50011"/>
    </source>
</evidence>
<keyword evidence="7" id="KW-0067">ATP-binding</keyword>
<sequence>MSALKNGGVDVGFLLQTACGTPAFTAPEVMARRGYDGSKADAWSCGVILFFFISASLPFNDSNLAVMYRKIHKGEYQLPSCLKKPVKSIINQLLEPNPNKRMSIEALMNHPWFLKRFEIPAKSSVLELDYKKTCKFEKSAVGGINAFDLISLSSGLDLSGLFEVKYWREAVGG</sequence>
<name>A0AAD6KZY0_9ROSI</name>
<evidence type="ECO:0000256" key="1">
    <source>
        <dbReference type="ARBA" id="ARBA00001936"/>
    </source>
</evidence>
<feature type="domain" description="NAF" evidence="9">
    <location>
        <begin position="139"/>
        <end position="163"/>
    </location>
</feature>
<evidence type="ECO:0000256" key="5">
    <source>
        <dbReference type="ARBA" id="ARBA00022741"/>
    </source>
</evidence>
<evidence type="ECO:0000313" key="11">
    <source>
        <dbReference type="Proteomes" id="UP001162972"/>
    </source>
</evidence>
<feature type="domain" description="Protein kinase" evidence="8">
    <location>
        <begin position="1"/>
        <end position="113"/>
    </location>
</feature>
<keyword evidence="11" id="KW-1185">Reference proteome</keyword>
<dbReference type="Gene3D" id="3.30.310.80">
    <property type="entry name" value="Kinase associated domain 1, KA1"/>
    <property type="match status" value="1"/>
</dbReference>
<evidence type="ECO:0000313" key="10">
    <source>
        <dbReference type="EMBL" id="KAJ6431512.1"/>
    </source>
</evidence>
<evidence type="ECO:0000256" key="2">
    <source>
        <dbReference type="ARBA" id="ARBA00012513"/>
    </source>
</evidence>
<dbReference type="EC" id="2.7.11.1" evidence="2"/>
<dbReference type="PROSITE" id="PS50816">
    <property type="entry name" value="NAF"/>
    <property type="match status" value="1"/>
</dbReference>
<proteinExistence type="predicted"/>
<keyword evidence="6" id="KW-0418">Kinase</keyword>
<keyword evidence="4" id="KW-0808">Transferase</keyword>
<dbReference type="InterPro" id="IPR000719">
    <property type="entry name" value="Prot_kinase_dom"/>
</dbReference>
<evidence type="ECO:0000256" key="3">
    <source>
        <dbReference type="ARBA" id="ARBA00022527"/>
    </source>
</evidence>
<dbReference type="SUPFAM" id="SSF56112">
    <property type="entry name" value="Protein kinase-like (PK-like)"/>
    <property type="match status" value="1"/>
</dbReference>
<comment type="cofactor">
    <cofactor evidence="1">
        <name>Mn(2+)</name>
        <dbReference type="ChEBI" id="CHEBI:29035"/>
    </cofactor>
</comment>
<gene>
    <name evidence="10" type="ORF">OIU84_018902</name>
</gene>
<evidence type="ECO:0000256" key="6">
    <source>
        <dbReference type="ARBA" id="ARBA00022777"/>
    </source>
</evidence>
<dbReference type="Gene3D" id="1.10.510.10">
    <property type="entry name" value="Transferase(Phosphotransferase) domain 1"/>
    <property type="match status" value="1"/>
</dbReference>
<dbReference type="Proteomes" id="UP001162972">
    <property type="component" value="Chromosome 10"/>
</dbReference>
<keyword evidence="3" id="KW-0723">Serine/threonine-protein kinase</keyword>
<dbReference type="PROSITE" id="PS50011">
    <property type="entry name" value="PROTEIN_KINASE_DOM"/>
    <property type="match status" value="1"/>
</dbReference>
<dbReference type="PANTHER" id="PTHR43895:SF33">
    <property type="entry name" value="PROTEIN KINASE DOMAIN-CONTAINING PROTEIN"/>
    <property type="match status" value="1"/>
</dbReference>
<dbReference type="Pfam" id="PF03822">
    <property type="entry name" value="NAF"/>
    <property type="match status" value="1"/>
</dbReference>
<accession>A0AAD6KZY0</accession>
<dbReference type="GO" id="GO:0004674">
    <property type="term" value="F:protein serine/threonine kinase activity"/>
    <property type="evidence" value="ECO:0007669"/>
    <property type="project" value="UniProtKB-KW"/>
</dbReference>
<protein>
    <recommendedName>
        <fullName evidence="2">non-specific serine/threonine protein kinase</fullName>
        <ecNumber evidence="2">2.7.11.1</ecNumber>
    </recommendedName>
</protein>
<dbReference type="PANTHER" id="PTHR43895">
    <property type="entry name" value="CALCIUM/CALMODULIN-DEPENDENT PROTEIN KINASE KINASE-RELATED"/>
    <property type="match status" value="1"/>
</dbReference>
<evidence type="ECO:0000256" key="7">
    <source>
        <dbReference type="ARBA" id="ARBA00022840"/>
    </source>
</evidence>
<dbReference type="GO" id="GO:0007165">
    <property type="term" value="P:signal transduction"/>
    <property type="evidence" value="ECO:0007669"/>
    <property type="project" value="InterPro"/>
</dbReference>
<dbReference type="InterPro" id="IPR004041">
    <property type="entry name" value="NAF_dom"/>
</dbReference>
<dbReference type="SMART" id="SM00220">
    <property type="entry name" value="S_TKc"/>
    <property type="match status" value="1"/>
</dbReference>
<dbReference type="EMBL" id="JAPFFJ010000003">
    <property type="protein sequence ID" value="KAJ6431512.1"/>
    <property type="molecule type" value="Genomic_DNA"/>
</dbReference>
<dbReference type="GO" id="GO:0005524">
    <property type="term" value="F:ATP binding"/>
    <property type="evidence" value="ECO:0007669"/>
    <property type="project" value="UniProtKB-KW"/>
</dbReference>
<evidence type="ECO:0000256" key="4">
    <source>
        <dbReference type="ARBA" id="ARBA00022679"/>
    </source>
</evidence>